<reference evidence="2" key="1">
    <citation type="submission" date="2013-12" db="EMBL/GenBank/DDBJ databases">
        <title>The complete genome sequence of Methanobacterium sp. BRM9.</title>
        <authorList>
            <consortium name="Pastoral Greenhouse Gas Research Consortium"/>
            <person name="Kelly W.J."/>
            <person name="Leahy S.C."/>
            <person name="Perry R."/>
            <person name="Li D."/>
            <person name="Altermann E."/>
            <person name="Lambie S.C."/>
            <person name="Attwood G.T."/>
        </authorList>
    </citation>
    <scope>NUCLEOTIDE SEQUENCE [LARGE SCALE GENOMIC DNA]</scope>
    <source>
        <strain evidence="2">BRM9</strain>
    </source>
</reference>
<sequence length="125" mass="13910">MKPISEQINEVLQQMEYKSDILESYVIRKDGLIMTSSNPHVKNHMIAAMAASLINIGEKTLNDIGKDNLEKVLIKGEKLQIVIMGSSTVALVCAVESTANLGMVFLKMKRAVEKIFQIIQDAYID</sequence>
<dbReference type="OrthoDB" id="68457at2157"/>
<accession>A0A089ZUR2</accession>
<organism evidence="2 6">
    <name type="scientific">Methanobacterium formicicum</name>
    <dbReference type="NCBI Taxonomy" id="2162"/>
    <lineage>
        <taxon>Archaea</taxon>
        <taxon>Methanobacteriati</taxon>
        <taxon>Methanobacteriota</taxon>
        <taxon>Methanomada group</taxon>
        <taxon>Methanobacteria</taxon>
        <taxon>Methanobacteriales</taxon>
        <taxon>Methanobacteriaceae</taxon>
        <taxon>Methanobacterium</taxon>
    </lineage>
</organism>
<dbReference type="Proteomes" id="UP000606900">
    <property type="component" value="Unassembled WGS sequence"/>
</dbReference>
<dbReference type="PANTHER" id="PTHR13323">
    <property type="entry name" value="LATE ENDOSOMAL/LYSOSOMAL MP1 INTERACTING PROTEIN"/>
    <property type="match status" value="1"/>
</dbReference>
<name>A0A089ZUR2_METFO</name>
<dbReference type="EMBL" id="CP006933">
    <property type="protein sequence ID" value="AIS31129.1"/>
    <property type="molecule type" value="Genomic_DNA"/>
</dbReference>
<dbReference type="GO" id="GO:0032008">
    <property type="term" value="P:positive regulation of TOR signaling"/>
    <property type="evidence" value="ECO:0007669"/>
    <property type="project" value="InterPro"/>
</dbReference>
<feature type="domain" description="Roadblock/LAMTOR2" evidence="1">
    <location>
        <begin position="8"/>
        <end position="94"/>
    </location>
</feature>
<dbReference type="SUPFAM" id="SSF103196">
    <property type="entry name" value="Roadblock/LC7 domain"/>
    <property type="match status" value="1"/>
</dbReference>
<evidence type="ECO:0000313" key="2">
    <source>
        <dbReference type="EMBL" id="AIS31129.1"/>
    </source>
</evidence>
<dbReference type="SMART" id="SM00960">
    <property type="entry name" value="Robl_LC7"/>
    <property type="match status" value="1"/>
</dbReference>
<evidence type="ECO:0000259" key="1">
    <source>
        <dbReference type="SMART" id="SM00960"/>
    </source>
</evidence>
<reference evidence="4" key="3">
    <citation type="submission" date="2014-09" db="EMBL/GenBank/DDBJ databases">
        <authorList>
            <person name="Bishop-Lilly K.A."/>
            <person name="Broomall S.M."/>
            <person name="Chain P.S."/>
            <person name="Chertkov O."/>
            <person name="Coyne S.R."/>
            <person name="Daligault H.E."/>
            <person name="Davenport K.W."/>
            <person name="Erkkila T."/>
            <person name="Frey K.G."/>
            <person name="Gibbons H.S."/>
            <person name="Gu W."/>
            <person name="Jaissle J."/>
            <person name="Johnson S.L."/>
            <person name="Koroleva G.I."/>
            <person name="Ladner J.T."/>
            <person name="Lo C.-C."/>
            <person name="Minogue T.D."/>
            <person name="Munk C."/>
            <person name="Palacios G.F."/>
            <person name="Redden C.L."/>
            <person name="Rosenzweig C.N."/>
            <person name="Scholz M.B."/>
            <person name="Teshima H."/>
            <person name="Xu Y."/>
        </authorList>
    </citation>
    <scope>NUCLEOTIDE SEQUENCE</scope>
    <source>
        <strain evidence="4">Mb9</strain>
    </source>
</reference>
<dbReference type="GO" id="GO:0005085">
    <property type="term" value="F:guanyl-nucleotide exchange factor activity"/>
    <property type="evidence" value="ECO:0007669"/>
    <property type="project" value="InterPro"/>
</dbReference>
<dbReference type="GeneID" id="26740322"/>
<dbReference type="Gene3D" id="3.30.450.30">
    <property type="entry name" value="Dynein light chain 2a, cytoplasmic"/>
    <property type="match status" value="1"/>
</dbReference>
<evidence type="ECO:0000313" key="3">
    <source>
        <dbReference type="EMBL" id="CEA13352.1"/>
    </source>
</evidence>
<dbReference type="KEGG" id="mfc:BRM9_0302"/>
<evidence type="ECO:0000313" key="7">
    <source>
        <dbReference type="Proteomes" id="UP000062768"/>
    </source>
</evidence>
<gene>
    <name evidence="2" type="ORF">BRM9_0302</name>
    <name evidence="3" type="ORF">DSM1535_1007</name>
    <name evidence="5" type="ORF">ISP06_08405</name>
    <name evidence="4" type="ORF">MB9_2090</name>
</gene>
<keyword evidence="7" id="KW-1185">Reference proteome</keyword>
<evidence type="ECO:0000313" key="4">
    <source>
        <dbReference type="EMBL" id="CEL25709.1"/>
    </source>
</evidence>
<dbReference type="Proteomes" id="UP000062768">
    <property type="component" value="Chromosome I"/>
</dbReference>
<dbReference type="InterPro" id="IPR004942">
    <property type="entry name" value="Roadblock/LAMTOR2_dom"/>
</dbReference>
<dbReference type="EMBL" id="LN734822">
    <property type="protein sequence ID" value="CEL25709.1"/>
    <property type="molecule type" value="Genomic_DNA"/>
</dbReference>
<dbReference type="PATRIC" id="fig|2162.10.peg.2162"/>
<dbReference type="EMBL" id="JADIIL010000033">
    <property type="protein sequence ID" value="MBF4475473.1"/>
    <property type="molecule type" value="Genomic_DNA"/>
</dbReference>
<evidence type="ECO:0000313" key="6">
    <source>
        <dbReference type="Proteomes" id="UP000029661"/>
    </source>
</evidence>
<dbReference type="GO" id="GO:0060090">
    <property type="term" value="F:molecular adaptor activity"/>
    <property type="evidence" value="ECO:0007669"/>
    <property type="project" value="InterPro"/>
</dbReference>
<protein>
    <submittedName>
        <fullName evidence="2">Roadblock/LC7 domain-containing protein</fullName>
    </submittedName>
</protein>
<reference evidence="5" key="4">
    <citation type="submission" date="2020-10" db="EMBL/GenBank/DDBJ databases">
        <title>Dehalococcoides mccartyi of a TCE/Cr reducing biochatode.</title>
        <authorList>
            <person name="Matturro B."/>
        </authorList>
    </citation>
    <scope>NUCLEOTIDE SEQUENCE</scope>
    <source>
        <strain evidence="5">Bin2</strain>
    </source>
</reference>
<dbReference type="RefSeq" id="WP_048072575.1">
    <property type="nucleotide sequence ID" value="NZ_CALCVY010000018.1"/>
</dbReference>
<dbReference type="EMBL" id="LN515531">
    <property type="protein sequence ID" value="CEA13352.1"/>
    <property type="molecule type" value="Genomic_DNA"/>
</dbReference>
<reference evidence="3" key="2">
    <citation type="submission" date="2014-08" db="EMBL/GenBank/DDBJ databases">
        <authorList>
            <person name="Wibberg D."/>
        </authorList>
    </citation>
    <scope>NUCLEOTIDE SEQUENCE</scope>
</reference>
<dbReference type="Proteomes" id="UP000029661">
    <property type="component" value="Chromosome"/>
</dbReference>
<dbReference type="InterPro" id="IPR037587">
    <property type="entry name" value="LAMTOR2-like"/>
</dbReference>
<dbReference type="KEGG" id="mfi:DSM1535_1007"/>
<evidence type="ECO:0000313" key="5">
    <source>
        <dbReference type="EMBL" id="MBF4475473.1"/>
    </source>
</evidence>
<dbReference type="Pfam" id="PF03259">
    <property type="entry name" value="Robl_LC7"/>
    <property type="match status" value="1"/>
</dbReference>
<dbReference type="AlphaFoldDB" id="A0A089ZUR2"/>
<dbReference type="STRING" id="2162.BRM9_0302"/>
<proteinExistence type="predicted"/>